<dbReference type="FlyBase" id="FBgn0046247">
    <property type="gene designation" value="CG5938"/>
</dbReference>
<organism evidence="1">
    <name type="scientific">Drosophila melanogaster</name>
    <name type="common">Fruit fly</name>
    <dbReference type="NCBI Taxonomy" id="7227"/>
    <lineage>
        <taxon>Eukaryota</taxon>
        <taxon>Metazoa</taxon>
        <taxon>Ecdysozoa</taxon>
        <taxon>Arthropoda</taxon>
        <taxon>Hexapoda</taxon>
        <taxon>Insecta</taxon>
        <taxon>Pterygota</taxon>
        <taxon>Neoptera</taxon>
        <taxon>Endopterygota</taxon>
        <taxon>Diptera</taxon>
        <taxon>Brachycera</taxon>
        <taxon>Muscomorpha</taxon>
        <taxon>Ephydroidea</taxon>
        <taxon>Drosophilidae</taxon>
        <taxon>Drosophila</taxon>
        <taxon>Sophophora</taxon>
    </lineage>
</organism>
<reference evidence="1" key="1">
    <citation type="submission" date="2003-01" db="EMBL/GenBank/DDBJ databases">
        <authorList>
            <person name="Stapleton M."/>
            <person name="Brokstein P."/>
            <person name="Hong L."/>
            <person name="Agbayani A."/>
            <person name="Carlson J."/>
            <person name="Champe M."/>
            <person name="Chavez C."/>
            <person name="Dorsett V."/>
            <person name="Dresnek D."/>
            <person name="Farfan D."/>
            <person name="Frise E."/>
            <person name="George R."/>
            <person name="Gonzalez M."/>
            <person name="Guarin H."/>
            <person name="Kronmiller B."/>
            <person name="Li P."/>
            <person name="Liao G."/>
            <person name="Miranda A."/>
            <person name="Mungall C.J."/>
            <person name="Nunoo J."/>
            <person name="Pacleb J."/>
            <person name="Paragas V."/>
            <person name="Park S."/>
            <person name="Patel S."/>
            <person name="Phouanenavong S."/>
            <person name="Wan K."/>
            <person name="Yu C."/>
            <person name="Lewis S.E."/>
            <person name="Rubin G.M."/>
            <person name="Celniker S."/>
        </authorList>
    </citation>
    <scope>NUCLEOTIDE SEQUENCE</scope>
    <source>
        <strain evidence="1">Berkeley</strain>
    </source>
</reference>
<evidence type="ECO:0000313" key="2">
    <source>
        <dbReference type="FlyBase" id="FBgn0046247"/>
    </source>
</evidence>
<name>Q8T015_DROME</name>
<proteinExistence type="evidence at transcript level"/>
<dbReference type="UCSC" id="CG5938-RB">
    <property type="organism name" value="d. melanogaster"/>
</dbReference>
<gene>
    <name evidence="1 2" type="ORF">CG5938</name>
</gene>
<dbReference type="EMBL" id="AY069631">
    <property type="protein sequence ID" value="AAL39776.1"/>
    <property type="molecule type" value="mRNA"/>
</dbReference>
<accession>Q8T015</accession>
<dbReference type="AlphaFoldDB" id="Q8T015"/>
<dbReference type="PANTHER" id="PTHR13005">
    <property type="entry name" value="CYSTEINE-RICH HYDROPHOBIC DOMAIN PROTEIN BRAIN X-LINKED PROTEIN"/>
    <property type="match status" value="1"/>
</dbReference>
<dbReference type="Bgee" id="FBgn0046247">
    <property type="expression patterns" value="Expressed in adult antennal lobe projection neuron adPN (Drosophila) in brain and 197 other cell types or tissues"/>
</dbReference>
<dbReference type="AGR" id="FB:FBgn0046247"/>
<sequence length="148" mass="16021">MSFSDFDAIYEDEQLDELEHFQDQTVAPVQEPIIIRGAGNMTVFGLSNRFNAEFPCGLLSRVAPEEFKATVGRINGVLKKSLPVNVKWLSCGCVCSAARSVVPSGPSSVSANAHNSHWTSCSNGRTIIYIISWACTGDCISNNVIPIP</sequence>
<dbReference type="PANTHER" id="PTHR13005:SF4">
    <property type="entry name" value="CYSTEINE-RICH HYDROPHOBIC PROTEIN"/>
    <property type="match status" value="1"/>
</dbReference>
<dbReference type="VEuPathDB" id="VectorBase:FBgn0046247"/>
<protein>
    <submittedName>
        <fullName evidence="1">LD40095p</fullName>
    </submittedName>
</protein>
<dbReference type="OrthoDB" id="67682at2759"/>
<evidence type="ECO:0000313" key="1">
    <source>
        <dbReference type="EMBL" id="AAL39776.1"/>
    </source>
</evidence>
<dbReference type="InterPro" id="IPR039735">
    <property type="entry name" value="CHIC1/2"/>
</dbReference>
<dbReference type="ExpressionAtlas" id="Q8T015">
    <property type="expression patterns" value="baseline and differential"/>
</dbReference>